<protein>
    <submittedName>
        <fullName evidence="1">CNNM transmembrane domain-containing protein</fullName>
    </submittedName>
</protein>
<dbReference type="WBParaSite" id="BTMF_0001805401-mRNA-1">
    <property type="protein sequence ID" value="BTMF_0001805401-mRNA-1"/>
    <property type="gene ID" value="BTMF_0001805401"/>
</dbReference>
<evidence type="ECO:0000313" key="1">
    <source>
        <dbReference type="WBParaSite" id="BTMF_0001805401-mRNA-1"/>
    </source>
</evidence>
<name>A0A0R3RDD1_9BILA</name>
<sequence length="41" mass="4226">MCLAFAVVILATFIGSSFIAAISSQIAAKVHGSFLLNDANL</sequence>
<proteinExistence type="predicted"/>
<accession>A0A0R3RDD1</accession>
<reference evidence="1" key="1">
    <citation type="submission" date="2017-02" db="UniProtKB">
        <authorList>
            <consortium name="WormBaseParasite"/>
        </authorList>
    </citation>
    <scope>IDENTIFICATION</scope>
</reference>
<organism evidence="1">
    <name type="scientific">Brugia timori</name>
    <dbReference type="NCBI Taxonomy" id="42155"/>
    <lineage>
        <taxon>Eukaryota</taxon>
        <taxon>Metazoa</taxon>
        <taxon>Ecdysozoa</taxon>
        <taxon>Nematoda</taxon>
        <taxon>Chromadorea</taxon>
        <taxon>Rhabditida</taxon>
        <taxon>Spirurina</taxon>
        <taxon>Spiruromorpha</taxon>
        <taxon>Filarioidea</taxon>
        <taxon>Onchocercidae</taxon>
        <taxon>Brugia</taxon>
    </lineage>
</organism>
<dbReference type="AlphaFoldDB" id="A0A0R3RDD1"/>